<evidence type="ECO:0000313" key="5">
    <source>
        <dbReference type="Proteomes" id="UP000765845"/>
    </source>
</evidence>
<reference evidence="4 5" key="1">
    <citation type="submission" date="2020-04" db="EMBL/GenBank/DDBJ databases">
        <authorList>
            <person name="Yoon J."/>
        </authorList>
    </citation>
    <scope>NUCLEOTIDE SEQUENCE [LARGE SCALE GENOMIC DNA]</scope>
    <source>
        <strain evidence="4 5">KMU-166</strain>
    </source>
</reference>
<keyword evidence="5" id="KW-1185">Reference proteome</keyword>
<dbReference type="Gene3D" id="1.10.443.10">
    <property type="entry name" value="Intergrase catalytic core"/>
    <property type="match status" value="1"/>
</dbReference>
<proteinExistence type="predicted"/>
<protein>
    <recommendedName>
        <fullName evidence="6">Phage integrase family protein</fullName>
    </recommendedName>
</protein>
<name>A0ABX1GHI8_9GAMM</name>
<accession>A0ABX1GHI8</accession>
<dbReference type="SUPFAM" id="SSF56349">
    <property type="entry name" value="DNA breaking-rejoining enzymes"/>
    <property type="match status" value="2"/>
</dbReference>
<evidence type="ECO:0000256" key="3">
    <source>
        <dbReference type="SAM" id="MobiDB-lite"/>
    </source>
</evidence>
<dbReference type="InterPro" id="IPR011010">
    <property type="entry name" value="DNA_brk_join_enz"/>
</dbReference>
<evidence type="ECO:0008006" key="6">
    <source>
        <dbReference type="Google" id="ProtNLM"/>
    </source>
</evidence>
<evidence type="ECO:0000313" key="4">
    <source>
        <dbReference type="EMBL" id="NKI18670.1"/>
    </source>
</evidence>
<comment type="caution">
    <text evidence="4">The sequence shown here is derived from an EMBL/GenBank/DDBJ whole genome shotgun (WGS) entry which is preliminary data.</text>
</comment>
<dbReference type="RefSeq" id="WP_168451182.1">
    <property type="nucleotide sequence ID" value="NZ_JAAWWK010000005.1"/>
</dbReference>
<feature type="region of interest" description="Disordered" evidence="3">
    <location>
        <begin position="290"/>
        <end position="312"/>
    </location>
</feature>
<feature type="region of interest" description="Disordered" evidence="3">
    <location>
        <begin position="404"/>
        <end position="424"/>
    </location>
</feature>
<organism evidence="4 5">
    <name type="scientific">Spongiibacter thalassae</name>
    <dbReference type="NCBI Taxonomy" id="2721624"/>
    <lineage>
        <taxon>Bacteria</taxon>
        <taxon>Pseudomonadati</taxon>
        <taxon>Pseudomonadota</taxon>
        <taxon>Gammaproteobacteria</taxon>
        <taxon>Cellvibrionales</taxon>
        <taxon>Spongiibacteraceae</taxon>
        <taxon>Spongiibacter</taxon>
    </lineage>
</organism>
<evidence type="ECO:0000256" key="1">
    <source>
        <dbReference type="ARBA" id="ARBA00022908"/>
    </source>
</evidence>
<keyword evidence="1" id="KW-0229">DNA integration</keyword>
<gene>
    <name evidence="4" type="ORF">HCU74_14750</name>
</gene>
<dbReference type="PANTHER" id="PTHR30349">
    <property type="entry name" value="PHAGE INTEGRASE-RELATED"/>
    <property type="match status" value="1"/>
</dbReference>
<keyword evidence="2" id="KW-0233">DNA recombination</keyword>
<dbReference type="InterPro" id="IPR050090">
    <property type="entry name" value="Tyrosine_recombinase_XerCD"/>
</dbReference>
<sequence length="1794" mass="202494">MTEDTQDRHKIDDAPATFRLPPRYDGISEWAIKAGFHDELEIAYFCLGRPDDPRAIHNFASEFTQPVSEQILSEWAGKPIVSRLWEFSETLNNTSEYIPKADSPISHKGKSAKGTKSEFSPLTSRYYLLAMIVNPRSHSDQDKIAESRQRLRLWLILQAAIRVAEEGCISDSNISWAARHITLDRIDPKWETIDELLIRARHETQGFPNTFQWFNYAIEKAASGLAAHADDSDKRFLGAISPIARGYCSPLPLSVDVDSPGIYPQLGSVTTEGLPLGLLDPELPAIQNLPGAANDDEDEPDSTLVEVDPSSTDEEQALTSRSVFLYSAEESQYLPWSWDKLLPPELLQFDAWLENTVSSKEPVQSLGAAIAKIGSLVGRSLYHAQRIEIDATVGDDWRITPDYRHLQRQSPRRHSPWRPQSPQEQAEVHPYSEIICLALPHDITSALRRVTRKHTSSKATLGSLWNEVNPAIKITTWFDRVANEQFPRVTSGKLAQVAAQRVFDNTGDHNLARIVTALPQSGLPAACGYANWDVSTIAKGLDLPVVTDNVDFATLMLGSLLAPIESVLSQGIAEAKLLLVGARDLVSFHNRYTQYCLLALYAGTASRYLKSPFELLDHFNFNHLCAYINDKSDGARHNGRIVPIPEQLAKLLATYLEYLSRLQKDLEVLRPELAGKILALLERKDGALPLFFFLDEQLYWHQTSDGDLLGLPIVGWSLPPNLFRHRYSQQLARAGVPCGVIDGWMGHSERGGAAYGDYSPRCWINDADQYRLAYNAIYDSLGFDVISAPAALPSYLGSREKERSYVEPSIYGLKERALRRRQNYRNARRIAQQEIKLFIGEQELEELNPTEIEKLGNRMLKRENGLPHPDDGIRFRVLEQFLKSRDSKHTRSIRKKILKREEERNLLAGSLPADLDRYRNAKQWAEHTTNTVQKGKANKTTALIVGTMLLCIDKRLSYRGMLLDVLNGRNFRLIQHKKKYFIEYSEEWDASDFDAPVQRHEISYKTASLLHFGCTNSRLADLSSLPIPPELHALATYIVPDVEKDGITVKDILTRLTKVIGQANLIELPGVVAGALSERMPPTSLNWQDVFRLQHGICISLPNTESNSDVPQDFRFNQRVPIENNALALQDNAKELYNEVTKILSRYEKKNAKEIAKNIQNSSRAYSGKVSASISMVVYWINHVIESGQGRGKHHRPYAKKTVQSYFSTLRLAFQGLAYSCDLLSMDSDAITDLYHDMIESRRDREKEVGYFGKRLKAFHHWAAKFGVSNPDWSEIDTEDNHRTVSPGCISENEYLACQEYIRNAYGEDSQFALFLGFVLLLTFRFGLRGNEALGLRRQDWCQWQSFTWVLVRDNRIRQLKRKSSRRAVPLLFKLMPHEIELIEKVLANYDSIAGTGQNAPVLCEVRGGRVAQWAACREIQEALTVILRAVTGSKTLTLHHCRHAFYNHIAPILLGFETSTESELCKNIDTKTLLGMVLGEHQSRSVRSSIALARLMGHSGASPGLKNYNHLMTEWADALTPVKTERALAINGIVNTAEFDRVQIETPSQAPYISFQKPTPLLLFKLLRLVAQGRSYQNAGKLVALHPDYVYSIQANFDKANEVMRFKKRGENAWFKGKASPNAILHYITDAAWSRFIELAENIEEFDNLFASNYPNIDELPMMLGMNRQLKMSHVRHCEIVKGVFKLLDIESNRYDVYVRKDEPIVTKLLVDQGFNVKSIKSAIESGRSVQLDVFDCTIEERSGGIYDYGAIILGSSPSGVVRNTYELAVGFLAISMIMVWSSDACSKIVAVN</sequence>
<feature type="compositionally biased region" description="Basic residues" evidence="3">
    <location>
        <begin position="406"/>
        <end position="416"/>
    </location>
</feature>
<dbReference type="Proteomes" id="UP000765845">
    <property type="component" value="Unassembled WGS sequence"/>
</dbReference>
<dbReference type="InterPro" id="IPR013762">
    <property type="entry name" value="Integrase-like_cat_sf"/>
</dbReference>
<evidence type="ECO:0000256" key="2">
    <source>
        <dbReference type="ARBA" id="ARBA00023172"/>
    </source>
</evidence>
<dbReference type="EMBL" id="JAAWWK010000005">
    <property type="protein sequence ID" value="NKI18670.1"/>
    <property type="molecule type" value="Genomic_DNA"/>
</dbReference>